<accession>A0A4Q1CJB7</accession>
<dbReference type="OrthoDB" id="2453136at2"/>
<dbReference type="RefSeq" id="WP_129130374.1">
    <property type="nucleotide sequence ID" value="NZ_SDHW01000002.1"/>
</dbReference>
<reference evidence="1 2" key="1">
    <citation type="submission" date="2019-01" db="EMBL/GenBank/DDBJ databases">
        <title>Lacibacter sp. strain TTM-7.</title>
        <authorList>
            <person name="Chen W.-M."/>
        </authorList>
    </citation>
    <scope>NUCLEOTIDE SEQUENCE [LARGE SCALE GENOMIC DNA]</scope>
    <source>
        <strain evidence="1 2">TTM-7</strain>
    </source>
</reference>
<proteinExistence type="predicted"/>
<gene>
    <name evidence="1" type="ORF">ESA94_08060</name>
</gene>
<dbReference type="EMBL" id="SDHW01000002">
    <property type="protein sequence ID" value="RXK60414.1"/>
    <property type="molecule type" value="Genomic_DNA"/>
</dbReference>
<dbReference type="Pfam" id="PF22278">
    <property type="entry name" value="DUF6958"/>
    <property type="match status" value="1"/>
</dbReference>
<sequence length="100" mass="11268">MAKAVSKKVVVTHPQTGTECNFDAAIYKPVKAAILQSLKGSKGKTFTELTDDVVKIIRKKMPDFKKSIPWYTISIRLDLETKGIVETFTEKGKKLNRLKK</sequence>
<evidence type="ECO:0000313" key="1">
    <source>
        <dbReference type="EMBL" id="RXK60414.1"/>
    </source>
</evidence>
<comment type="caution">
    <text evidence="1">The sequence shown here is derived from an EMBL/GenBank/DDBJ whole genome shotgun (WGS) entry which is preliminary data.</text>
</comment>
<dbReference type="InterPro" id="IPR054233">
    <property type="entry name" value="DUF6958"/>
</dbReference>
<evidence type="ECO:0000313" key="2">
    <source>
        <dbReference type="Proteomes" id="UP000290204"/>
    </source>
</evidence>
<keyword evidence="2" id="KW-1185">Reference proteome</keyword>
<organism evidence="1 2">
    <name type="scientific">Lacibacter luteus</name>
    <dbReference type="NCBI Taxonomy" id="2508719"/>
    <lineage>
        <taxon>Bacteria</taxon>
        <taxon>Pseudomonadati</taxon>
        <taxon>Bacteroidota</taxon>
        <taxon>Chitinophagia</taxon>
        <taxon>Chitinophagales</taxon>
        <taxon>Chitinophagaceae</taxon>
        <taxon>Lacibacter</taxon>
    </lineage>
</organism>
<name>A0A4Q1CJB7_9BACT</name>
<dbReference type="AlphaFoldDB" id="A0A4Q1CJB7"/>
<dbReference type="Proteomes" id="UP000290204">
    <property type="component" value="Unassembled WGS sequence"/>
</dbReference>
<protein>
    <submittedName>
        <fullName evidence="1">Uncharacterized protein</fullName>
    </submittedName>
</protein>